<feature type="domain" description="Peptidase M3A/M3B catalytic" evidence="7">
    <location>
        <begin position="389"/>
        <end position="581"/>
    </location>
</feature>
<evidence type="ECO:0000259" key="7">
    <source>
        <dbReference type="Pfam" id="PF01432"/>
    </source>
</evidence>
<comment type="caution">
    <text evidence="8">The sequence shown here is derived from an EMBL/GenBank/DDBJ whole genome shotgun (WGS) entry which is preliminary data.</text>
</comment>
<gene>
    <name evidence="8" type="ORF">MUY27_05195</name>
</gene>
<keyword evidence="5 6" id="KW-0482">Metalloprotease</keyword>
<dbReference type="AlphaFoldDB" id="A0A9X1X0V7"/>
<comment type="cofactor">
    <cofactor evidence="6">
        <name>Zn(2+)</name>
        <dbReference type="ChEBI" id="CHEBI:29105"/>
    </cofactor>
    <text evidence="6">Binds 1 zinc ion.</text>
</comment>
<dbReference type="InterPro" id="IPR001567">
    <property type="entry name" value="Pept_M3A_M3B_dom"/>
</dbReference>
<keyword evidence="9" id="KW-1185">Reference proteome</keyword>
<evidence type="ECO:0000313" key="8">
    <source>
        <dbReference type="EMBL" id="MCJ8209094.1"/>
    </source>
</evidence>
<dbReference type="Gene3D" id="1.20.140.70">
    <property type="entry name" value="Oligopeptidase f, N-terminal domain"/>
    <property type="match status" value="1"/>
</dbReference>
<evidence type="ECO:0000256" key="6">
    <source>
        <dbReference type="RuleBase" id="RU003435"/>
    </source>
</evidence>
<keyword evidence="2 6" id="KW-0479">Metal-binding</keyword>
<dbReference type="SUPFAM" id="SSF55486">
    <property type="entry name" value="Metalloproteases ('zincins'), catalytic domain"/>
    <property type="match status" value="1"/>
</dbReference>
<organism evidence="8 9">
    <name type="scientific">Mucilaginibacter straminoryzae</name>
    <dbReference type="NCBI Taxonomy" id="2932774"/>
    <lineage>
        <taxon>Bacteria</taxon>
        <taxon>Pseudomonadati</taxon>
        <taxon>Bacteroidota</taxon>
        <taxon>Sphingobacteriia</taxon>
        <taxon>Sphingobacteriales</taxon>
        <taxon>Sphingobacteriaceae</taxon>
        <taxon>Mucilaginibacter</taxon>
    </lineage>
</organism>
<dbReference type="GO" id="GO:0006508">
    <property type="term" value="P:proteolysis"/>
    <property type="evidence" value="ECO:0007669"/>
    <property type="project" value="UniProtKB-KW"/>
</dbReference>
<dbReference type="GO" id="GO:0004222">
    <property type="term" value="F:metalloendopeptidase activity"/>
    <property type="evidence" value="ECO:0007669"/>
    <property type="project" value="InterPro"/>
</dbReference>
<dbReference type="RefSeq" id="WP_245128928.1">
    <property type="nucleotide sequence ID" value="NZ_JALJEJ010000002.1"/>
</dbReference>
<name>A0A9X1X0V7_9SPHI</name>
<evidence type="ECO:0000313" key="9">
    <source>
        <dbReference type="Proteomes" id="UP001139450"/>
    </source>
</evidence>
<proteinExistence type="inferred from homology"/>
<dbReference type="GO" id="GO:0046872">
    <property type="term" value="F:metal ion binding"/>
    <property type="evidence" value="ECO:0007669"/>
    <property type="project" value="UniProtKB-UniRule"/>
</dbReference>
<keyword evidence="4 6" id="KW-0862">Zinc</keyword>
<accession>A0A9X1X0V7</accession>
<dbReference type="Proteomes" id="UP001139450">
    <property type="component" value="Unassembled WGS sequence"/>
</dbReference>
<keyword evidence="1 6" id="KW-0645">Protease</keyword>
<dbReference type="Gene3D" id="1.10.1370.20">
    <property type="entry name" value="Oligoendopeptidase f, C-terminal domain"/>
    <property type="match status" value="1"/>
</dbReference>
<evidence type="ECO:0000256" key="1">
    <source>
        <dbReference type="ARBA" id="ARBA00022670"/>
    </source>
</evidence>
<sequence>MLICSSFCAHSQQFDPFDGQAASFHVRFSRYFKNEADEKATRARLLDSIAVLKRDTAWSPENLRAHLDTYERLLVAMERHLCYFTLKCYVNNKDTLARQAYDQLDASTGALQGMVSTRLLKPAFISLTDEQLSNYGLTAYRYLLKQAACEAVHNLSDKEEAMAHQLSDVMVDHLINRYDALMDNIKADSVQSGSIKYDPVTALPVILKSPDSTLRRKGTAAYHQAYARHADVLATTLIDLTMQKTAMARLRGFKSATERAYLRRLQLPEAAVKEMLAEIARHTDVLQNYQRIQADQVSRMTGIKNVHSWDASLPLSYKAQALPYAQARSLILTALEPLGMEYGQAFSKLLDPANGELDIAGGPNRVTEFTSVGFPGVPESLYMRSYNGTIREISRLAHEGGHATHEQLMSDHLSVPSYKNGPSFLFEAYAIFNELLLMDELEKRAPTPAGKAYFTKMFLDKLSLELFTSAEEGAFEQGLYEGVVAGTINDRRGVDSLYAGIMNKYDRYFASEPERRSEWINKRLLYDDPIYNVNYLYAMLVSCKLYTMAHEDQKNFARKYAALLKNGFDAPADALLQKFMDFKLNHTDLLNGALKLMKDKTLQLQKIYGQVK</sequence>
<dbReference type="EMBL" id="JALJEJ010000002">
    <property type="protein sequence ID" value="MCJ8209094.1"/>
    <property type="molecule type" value="Genomic_DNA"/>
</dbReference>
<reference evidence="8" key="1">
    <citation type="submission" date="2022-04" db="EMBL/GenBank/DDBJ databases">
        <title>Mucilaginibacter sp. RS28 isolated from freshwater.</title>
        <authorList>
            <person name="Ko S.-R."/>
        </authorList>
    </citation>
    <scope>NUCLEOTIDE SEQUENCE</scope>
    <source>
        <strain evidence="8">RS28</strain>
    </source>
</reference>
<evidence type="ECO:0000256" key="4">
    <source>
        <dbReference type="ARBA" id="ARBA00022833"/>
    </source>
</evidence>
<evidence type="ECO:0000256" key="5">
    <source>
        <dbReference type="ARBA" id="ARBA00023049"/>
    </source>
</evidence>
<evidence type="ECO:0000256" key="2">
    <source>
        <dbReference type="ARBA" id="ARBA00022723"/>
    </source>
</evidence>
<protein>
    <submittedName>
        <fullName evidence="8">M3 family metallopeptidase</fullName>
    </submittedName>
</protein>
<dbReference type="Pfam" id="PF01432">
    <property type="entry name" value="Peptidase_M3"/>
    <property type="match status" value="1"/>
</dbReference>
<keyword evidence="3 6" id="KW-0378">Hydrolase</keyword>
<comment type="similarity">
    <text evidence="6">Belongs to the peptidase M3 family.</text>
</comment>
<evidence type="ECO:0000256" key="3">
    <source>
        <dbReference type="ARBA" id="ARBA00022801"/>
    </source>
</evidence>
<dbReference type="InterPro" id="IPR042088">
    <property type="entry name" value="OligoPept_F_C"/>
</dbReference>